<dbReference type="Gramene" id="KJB40373">
    <property type="protein sequence ID" value="KJB40373"/>
    <property type="gene ID" value="B456_007G060600"/>
</dbReference>
<evidence type="ECO:0000256" key="3">
    <source>
        <dbReference type="ARBA" id="ARBA00022737"/>
    </source>
</evidence>
<keyword evidence="4 9" id="KW-0863">Zinc-finger</keyword>
<feature type="region of interest" description="Disordered" evidence="10">
    <location>
        <begin position="1"/>
        <end position="25"/>
    </location>
</feature>
<dbReference type="Gene3D" id="3.30.160.60">
    <property type="entry name" value="Classic Zinc Finger"/>
    <property type="match status" value="1"/>
</dbReference>
<evidence type="ECO:0000256" key="5">
    <source>
        <dbReference type="ARBA" id="ARBA00022833"/>
    </source>
</evidence>
<dbReference type="InterPro" id="IPR059161">
    <property type="entry name" value="Znf-C2H2_STOP1/2_3rd"/>
</dbReference>
<dbReference type="PANTHER" id="PTHR46352:SF14">
    <property type="entry name" value="PROTEIN SENSITIVE TO PROTON RHIZOTOXICITY 2-LIKE"/>
    <property type="match status" value="1"/>
</dbReference>
<evidence type="ECO:0000256" key="7">
    <source>
        <dbReference type="ARBA" id="ARBA00023163"/>
    </source>
</evidence>
<dbReference type="SMART" id="SM00355">
    <property type="entry name" value="ZnF_C2H2"/>
    <property type="match status" value="3"/>
</dbReference>
<comment type="subcellular location">
    <subcellularLocation>
        <location evidence="1">Nucleus</location>
    </subcellularLocation>
</comment>
<keyword evidence="3" id="KW-0677">Repeat</keyword>
<dbReference type="Pfam" id="PF23115">
    <property type="entry name" value="zf-C2H2_STOP2_3rd"/>
    <property type="match status" value="1"/>
</dbReference>
<dbReference type="GO" id="GO:0010044">
    <property type="term" value="P:response to aluminum ion"/>
    <property type="evidence" value="ECO:0007669"/>
    <property type="project" value="InterPro"/>
</dbReference>
<feature type="domain" description="C2H2-type" evidence="11">
    <location>
        <begin position="137"/>
        <end position="164"/>
    </location>
</feature>
<evidence type="ECO:0000259" key="11">
    <source>
        <dbReference type="PROSITE" id="PS50157"/>
    </source>
</evidence>
<evidence type="ECO:0000256" key="8">
    <source>
        <dbReference type="ARBA" id="ARBA00023242"/>
    </source>
</evidence>
<dbReference type="GO" id="GO:0010447">
    <property type="term" value="P:response to acidic pH"/>
    <property type="evidence" value="ECO:0007669"/>
    <property type="project" value="InterPro"/>
</dbReference>
<reference evidence="12 13" key="1">
    <citation type="journal article" date="2012" name="Nature">
        <title>Repeated polyploidization of Gossypium genomes and the evolution of spinnable cotton fibres.</title>
        <authorList>
            <person name="Paterson A.H."/>
            <person name="Wendel J.F."/>
            <person name="Gundlach H."/>
            <person name="Guo H."/>
            <person name="Jenkins J."/>
            <person name="Jin D."/>
            <person name="Llewellyn D."/>
            <person name="Showmaker K.C."/>
            <person name="Shu S."/>
            <person name="Udall J."/>
            <person name="Yoo M.J."/>
            <person name="Byers R."/>
            <person name="Chen W."/>
            <person name="Doron-Faigenboim A."/>
            <person name="Duke M.V."/>
            <person name="Gong L."/>
            <person name="Grimwood J."/>
            <person name="Grover C."/>
            <person name="Grupp K."/>
            <person name="Hu G."/>
            <person name="Lee T.H."/>
            <person name="Li J."/>
            <person name="Lin L."/>
            <person name="Liu T."/>
            <person name="Marler B.S."/>
            <person name="Page J.T."/>
            <person name="Roberts A.W."/>
            <person name="Romanel E."/>
            <person name="Sanders W.S."/>
            <person name="Szadkowski E."/>
            <person name="Tan X."/>
            <person name="Tang H."/>
            <person name="Xu C."/>
            <person name="Wang J."/>
            <person name="Wang Z."/>
            <person name="Zhang D."/>
            <person name="Zhang L."/>
            <person name="Ashrafi H."/>
            <person name="Bedon F."/>
            <person name="Bowers J.E."/>
            <person name="Brubaker C.L."/>
            <person name="Chee P.W."/>
            <person name="Das S."/>
            <person name="Gingle A.R."/>
            <person name="Haigler C.H."/>
            <person name="Harker D."/>
            <person name="Hoffmann L.V."/>
            <person name="Hovav R."/>
            <person name="Jones D.C."/>
            <person name="Lemke C."/>
            <person name="Mansoor S."/>
            <person name="ur Rahman M."/>
            <person name="Rainville L.N."/>
            <person name="Rambani A."/>
            <person name="Reddy U.K."/>
            <person name="Rong J.K."/>
            <person name="Saranga Y."/>
            <person name="Scheffler B.E."/>
            <person name="Scheffler J.A."/>
            <person name="Stelly D.M."/>
            <person name="Triplett B.A."/>
            <person name="Van Deynze A."/>
            <person name="Vaslin M.F."/>
            <person name="Waghmare V.N."/>
            <person name="Walford S.A."/>
            <person name="Wright R.J."/>
            <person name="Zaki E.A."/>
            <person name="Zhang T."/>
            <person name="Dennis E.S."/>
            <person name="Mayer K.F."/>
            <person name="Peterson D.G."/>
            <person name="Rokhsar D.S."/>
            <person name="Wang X."/>
            <person name="Schmutz J."/>
        </authorList>
    </citation>
    <scope>NUCLEOTIDE SEQUENCE [LARGE SCALE GENOMIC DNA]</scope>
</reference>
<evidence type="ECO:0000313" key="12">
    <source>
        <dbReference type="EMBL" id="KJB40373.1"/>
    </source>
</evidence>
<dbReference type="Pfam" id="PF23118">
    <property type="entry name" value="zf-C2H2_STOP2_C"/>
    <property type="match status" value="1"/>
</dbReference>
<keyword evidence="13" id="KW-1185">Reference proteome</keyword>
<evidence type="ECO:0000256" key="6">
    <source>
        <dbReference type="ARBA" id="ARBA00023015"/>
    </source>
</evidence>
<keyword evidence="5" id="KW-0862">Zinc</keyword>
<keyword evidence="2" id="KW-0479">Metal-binding</keyword>
<dbReference type="InterPro" id="IPR044300">
    <property type="entry name" value="STOP1/2"/>
</dbReference>
<keyword evidence="6" id="KW-0805">Transcription regulation</keyword>
<name>A0A0D2QM82_GOSRA</name>
<evidence type="ECO:0000256" key="4">
    <source>
        <dbReference type="ARBA" id="ARBA00022771"/>
    </source>
</evidence>
<dbReference type="InterPro" id="IPR013087">
    <property type="entry name" value="Znf_C2H2_type"/>
</dbReference>
<dbReference type="SUPFAM" id="SSF57667">
    <property type="entry name" value="beta-beta-alpha zinc fingers"/>
    <property type="match status" value="1"/>
</dbReference>
<dbReference type="AlphaFoldDB" id="A0A0D2QM82"/>
<organism evidence="12 13">
    <name type="scientific">Gossypium raimondii</name>
    <name type="common">Peruvian cotton</name>
    <name type="synonym">Gossypium klotzschianum subsp. raimondii</name>
    <dbReference type="NCBI Taxonomy" id="29730"/>
    <lineage>
        <taxon>Eukaryota</taxon>
        <taxon>Viridiplantae</taxon>
        <taxon>Streptophyta</taxon>
        <taxon>Embryophyta</taxon>
        <taxon>Tracheophyta</taxon>
        <taxon>Spermatophyta</taxon>
        <taxon>Magnoliopsida</taxon>
        <taxon>eudicotyledons</taxon>
        <taxon>Gunneridae</taxon>
        <taxon>Pentapetalae</taxon>
        <taxon>rosids</taxon>
        <taxon>malvids</taxon>
        <taxon>Malvales</taxon>
        <taxon>Malvaceae</taxon>
        <taxon>Malvoideae</taxon>
        <taxon>Gossypium</taxon>
    </lineage>
</organism>
<dbReference type="Pfam" id="PF12874">
    <property type="entry name" value="zf-met"/>
    <property type="match status" value="1"/>
</dbReference>
<proteinExistence type="predicted"/>
<dbReference type="InterPro" id="IPR058196">
    <property type="entry name" value="zf-C2H2_STOP1/2_C"/>
</dbReference>
<dbReference type="GO" id="GO:0008270">
    <property type="term" value="F:zinc ion binding"/>
    <property type="evidence" value="ECO:0007669"/>
    <property type="project" value="UniProtKB-KW"/>
</dbReference>
<dbReference type="PANTHER" id="PTHR46352">
    <property type="entry name" value="PROTEIN SENSITIVE TO PROTON RHIZOTOXICITY 1"/>
    <property type="match status" value="1"/>
</dbReference>
<sequence>MSIPAEPFRISSEYPGNGGPSRQQHDPIALAADLRVPLQNLSTVKRRMDSLQDFLSLSVNTNTLISKDQMDLVSSEIADAVHQIITNSAALLSCAQKTHCRNSNPTPELKPEFEDSDEGESDVIEVDAVELLSEHLHFCEICRKSFKRDANLRMHMRAHGDQYKTPEALARKSENNSDVMNPGRKTRFSCPYEGCNRNKKHHKFRSLKSVICVRNHFKRSHCPKMYRCNRCHKKSFSILVDLKAHLKNCGVGEESKKWKCSCGNGFSRKDKLFGHISLFEGHMPAVAAEEDKKLKGVVAMEEVEDEDEDELTEKESYLYDGFFNDLDLLDGSGSFENYSLQDVLGPSRDVL</sequence>
<keyword evidence="7" id="KW-0804">Transcription</keyword>
<evidence type="ECO:0000256" key="9">
    <source>
        <dbReference type="PROSITE-ProRule" id="PRU00042"/>
    </source>
</evidence>
<evidence type="ECO:0000256" key="2">
    <source>
        <dbReference type="ARBA" id="ARBA00022723"/>
    </source>
</evidence>
<dbReference type="EMBL" id="CM001746">
    <property type="protein sequence ID" value="KJB40373.1"/>
    <property type="molecule type" value="Genomic_DNA"/>
</dbReference>
<evidence type="ECO:0000256" key="10">
    <source>
        <dbReference type="SAM" id="MobiDB-lite"/>
    </source>
</evidence>
<protein>
    <recommendedName>
        <fullName evidence="11">C2H2-type domain-containing protein</fullName>
    </recommendedName>
</protein>
<dbReference type="eggNOG" id="KOG1721">
    <property type="taxonomic scope" value="Eukaryota"/>
</dbReference>
<dbReference type="Proteomes" id="UP000032304">
    <property type="component" value="Chromosome 7"/>
</dbReference>
<accession>A0A0D2QM82</accession>
<keyword evidence="8" id="KW-0539">Nucleus</keyword>
<dbReference type="InterPro" id="IPR036236">
    <property type="entry name" value="Znf_C2H2_sf"/>
</dbReference>
<dbReference type="STRING" id="29730.A0A0D2QM82"/>
<dbReference type="OMA" id="SCAQKTH"/>
<dbReference type="PROSITE" id="PS00028">
    <property type="entry name" value="ZINC_FINGER_C2H2_1"/>
    <property type="match status" value="1"/>
</dbReference>
<evidence type="ECO:0000313" key="13">
    <source>
        <dbReference type="Proteomes" id="UP000032304"/>
    </source>
</evidence>
<dbReference type="PROSITE" id="PS50157">
    <property type="entry name" value="ZINC_FINGER_C2H2_2"/>
    <property type="match status" value="1"/>
</dbReference>
<gene>
    <name evidence="12" type="ORF">B456_007G060600</name>
</gene>
<evidence type="ECO:0000256" key="1">
    <source>
        <dbReference type="ARBA" id="ARBA00004123"/>
    </source>
</evidence>